<dbReference type="OrthoDB" id="940356at2"/>
<organism evidence="1 2">
    <name type="scientific">Dyadobacter frigoris</name>
    <dbReference type="NCBI Taxonomy" id="2576211"/>
    <lineage>
        <taxon>Bacteria</taxon>
        <taxon>Pseudomonadati</taxon>
        <taxon>Bacteroidota</taxon>
        <taxon>Cytophagia</taxon>
        <taxon>Cytophagales</taxon>
        <taxon>Spirosomataceae</taxon>
        <taxon>Dyadobacter</taxon>
    </lineage>
</organism>
<gene>
    <name evidence="1" type="ORF">FDK13_23450</name>
</gene>
<protein>
    <recommendedName>
        <fullName evidence="3">DUF4595 domain-containing protein</fullName>
    </recommendedName>
</protein>
<dbReference type="RefSeq" id="WP_137342450.1">
    <property type="nucleotide sequence ID" value="NZ_BSQH01000030.1"/>
</dbReference>
<sequence length="287" mass="32425">METNGILKWFFVLLFTLVLSCTDHLPPQNLRIKSITQTLPNSNGVANITEFNYDNAGRLSYLKSYQTPDSNAAVRATTIYTFDGNNMLLAVTRNFSDLKTEKYQFTYNQAGQINKLDYMATADDVYNMTFEYNGNLLAGSKRKFSFSSVSFDKSIIYNFSNDNLGSASSITTFTKNVSSVTNSVSTYTYDDKINPFYGNFIIPAPNGPARPSQGNFNYYTYYGGIDNFLSLNRNNIVSESIAENYNATYEYTYNIQGLPLSRITRKKNGPQDAGFVDETLVFVYETY</sequence>
<dbReference type="EMBL" id="SZVO01000012">
    <property type="protein sequence ID" value="TKT89313.1"/>
    <property type="molecule type" value="Genomic_DNA"/>
</dbReference>
<evidence type="ECO:0008006" key="3">
    <source>
        <dbReference type="Google" id="ProtNLM"/>
    </source>
</evidence>
<evidence type="ECO:0000313" key="2">
    <source>
        <dbReference type="Proteomes" id="UP000304900"/>
    </source>
</evidence>
<keyword evidence="2" id="KW-1185">Reference proteome</keyword>
<name>A0A4V6BIR2_9BACT</name>
<comment type="caution">
    <text evidence="1">The sequence shown here is derived from an EMBL/GenBank/DDBJ whole genome shotgun (WGS) entry which is preliminary data.</text>
</comment>
<dbReference type="Gene3D" id="2.180.10.10">
    <property type="entry name" value="RHS repeat-associated core"/>
    <property type="match status" value="1"/>
</dbReference>
<dbReference type="AlphaFoldDB" id="A0A4V6BIR2"/>
<proteinExistence type="predicted"/>
<accession>A0A4V6BIR2</accession>
<dbReference type="Proteomes" id="UP000304900">
    <property type="component" value="Unassembled WGS sequence"/>
</dbReference>
<reference evidence="1 2" key="1">
    <citation type="submission" date="2019-05" db="EMBL/GenBank/DDBJ databases">
        <title>Dyadobacter AR-3-8 sp. nov., isolated from arctic soil.</title>
        <authorList>
            <person name="Chaudhary D.K."/>
        </authorList>
    </citation>
    <scope>NUCLEOTIDE SEQUENCE [LARGE SCALE GENOMIC DNA]</scope>
    <source>
        <strain evidence="1 2">AR-3-8</strain>
    </source>
</reference>
<evidence type="ECO:0000313" key="1">
    <source>
        <dbReference type="EMBL" id="TKT89313.1"/>
    </source>
</evidence>